<proteinExistence type="predicted"/>
<gene>
    <name evidence="1" type="ORF">GCM10010470_26550</name>
</gene>
<sequence>MSDPLGLPLSAEHLMGLPLPIGQAKRLLILDRTDISTVTWPEFNTADVFIGARTPIVYTMCRRNLLRLHESVTVAPGQLGEQKWRD</sequence>
<evidence type="ECO:0000313" key="2">
    <source>
        <dbReference type="Proteomes" id="UP001500979"/>
    </source>
</evidence>
<dbReference type="Proteomes" id="UP001500979">
    <property type="component" value="Unassembled WGS sequence"/>
</dbReference>
<accession>A0ABN3VC46</accession>
<comment type="caution">
    <text evidence="1">The sequence shown here is derived from an EMBL/GenBank/DDBJ whole genome shotgun (WGS) entry which is preliminary data.</text>
</comment>
<reference evidence="1 2" key="1">
    <citation type="journal article" date="2019" name="Int. J. Syst. Evol. Microbiol.">
        <title>The Global Catalogue of Microorganisms (GCM) 10K type strain sequencing project: providing services to taxonomists for standard genome sequencing and annotation.</title>
        <authorList>
            <consortium name="The Broad Institute Genomics Platform"/>
            <consortium name="The Broad Institute Genome Sequencing Center for Infectious Disease"/>
            <person name="Wu L."/>
            <person name="Ma J."/>
        </authorList>
    </citation>
    <scope>NUCLEOTIDE SEQUENCE [LARGE SCALE GENOMIC DNA]</scope>
    <source>
        <strain evidence="1 2">JCM 9383</strain>
    </source>
</reference>
<keyword evidence="2" id="KW-1185">Reference proteome</keyword>
<evidence type="ECO:0000313" key="1">
    <source>
        <dbReference type="EMBL" id="GAA2790552.1"/>
    </source>
</evidence>
<dbReference type="EMBL" id="BAAAUX010000012">
    <property type="protein sequence ID" value="GAA2790552.1"/>
    <property type="molecule type" value="Genomic_DNA"/>
</dbReference>
<protein>
    <submittedName>
        <fullName evidence="1">Uncharacterized protein</fullName>
    </submittedName>
</protein>
<organism evidence="1 2">
    <name type="scientific">Saccharopolyspora taberi</name>
    <dbReference type="NCBI Taxonomy" id="60895"/>
    <lineage>
        <taxon>Bacteria</taxon>
        <taxon>Bacillati</taxon>
        <taxon>Actinomycetota</taxon>
        <taxon>Actinomycetes</taxon>
        <taxon>Pseudonocardiales</taxon>
        <taxon>Pseudonocardiaceae</taxon>
        <taxon>Saccharopolyspora</taxon>
    </lineage>
</organism>
<name>A0ABN3VC46_9PSEU</name>